<dbReference type="Pfam" id="PF13148">
    <property type="entry name" value="DUF3987"/>
    <property type="match status" value="1"/>
</dbReference>
<dbReference type="Proteomes" id="UP000595656">
    <property type="component" value="Segment"/>
</dbReference>
<dbReference type="EMBL" id="MW021763">
    <property type="protein sequence ID" value="QPX75155.1"/>
    <property type="molecule type" value="Genomic_DNA"/>
</dbReference>
<dbReference type="SUPFAM" id="SSF56747">
    <property type="entry name" value="Prim-pol domain"/>
    <property type="match status" value="1"/>
</dbReference>
<gene>
    <name evidence="2" type="ORF">BIGDOG_51</name>
</gene>
<sequence length="864" mass="96425">MTNKKEKALQYVRAGYKLMPLWWMLENGSCACGDPDCGNKASANNPGKHPLQHLVRNGRKNSSNDPAVISDWWTKYPEANIGLDCAGSGLIVIDVDKHGDKSNGFESLDDLETTFGEKITSNVTAETGGGGIHMIFRAPPDYTSCPGGFGKNFPAIDLKFNGYILLAPSNHKSGLAYQWADISAEKDFILGKVPPLPAKVDSYIRKGFDENRHSPARYTAPTRPIDQDDEDQILEALSYLDFFSLSDDERLKVGMGLNQALPGSRGKAIYFDWLQSALGSKFNYKFSERRWRSFKFRSGGRTIASFFELAQEKGFLNEGKKGFYIDPNDYVFMEPDLVSEEFNQQIEHSGVMYVNHDIPVPMHVEEYVLPEIMFVDFSAEPEIDELPKTEKKPFMSNANIYGSKDVGTMLDMKLEGYGDPQAGMPTEDELNYWRKKLSFNPVMCDLFMWQVQNSNVFVPEIALSFCISVMGAVTAGRFSHGGLTTNTYFMVIADTSVGKTQTIKMAKKVLSVAGDDNRIGPDDIISDKGFINDLAKDPARYFPLDEIGELFANIFDERANASQKMIRKALLSAYTSYGSDFNPTASRADSKNNPTMNLKSICPSIYGMTTPAKIFEALNSKDIVDGLLNRLMIMINDQKGYEGKIPMGTELPKSVGQWLHAVKGGYQASSGVLMPVNGESTPSIEMNVDEDAKILKAKIKAFESMRRNEEGDFGGIYGRMLENVIRVSIIFELASNPYSRMITAQSMLSAFEIISWCLEKGLHVAKNYISDNKEMRIMSDVTRFLRGMPYGASLKELSTRTALSTDVRQRNALLGNLVREGSILEFRVKNKGAGRPSIHYMHPEAFAKLPPDERECFMQVAKQV</sequence>
<dbReference type="SMART" id="SM00943">
    <property type="entry name" value="Prim-Pol"/>
    <property type="match status" value="1"/>
</dbReference>
<feature type="domain" description="DNA primase/polymerase bifunctional N-terminal" evidence="1">
    <location>
        <begin position="8"/>
        <end position="200"/>
    </location>
</feature>
<evidence type="ECO:0000313" key="2">
    <source>
        <dbReference type="EMBL" id="QPX75155.1"/>
    </source>
</evidence>
<dbReference type="CDD" id="cd04859">
    <property type="entry name" value="Prim_Pol"/>
    <property type="match status" value="1"/>
</dbReference>
<organism evidence="2 3">
    <name type="scientific">Serratia phage vB_SmaS_Bigdog</name>
    <dbReference type="NCBI Taxonomy" id="2777364"/>
    <lineage>
        <taxon>Viruses</taxon>
        <taxon>Duplodnaviria</taxon>
        <taxon>Heunggongvirae</taxon>
        <taxon>Uroviricota</taxon>
        <taxon>Caudoviricetes</taxon>
        <taxon>Bonzeevirus</taxon>
        <taxon>Bonzeevirus bigdog</taxon>
    </lineage>
</organism>
<dbReference type="InterPro" id="IPR025048">
    <property type="entry name" value="DUF3987"/>
</dbReference>
<reference evidence="2 3" key="1">
    <citation type="submission" date="2020-09" db="EMBL/GenBank/DDBJ databases">
        <authorList>
            <person name="Hogan T.J."/>
            <person name="Wilson M.E."/>
            <person name="Walker J.K."/>
            <person name="Johnson L."/>
            <person name="Sharma R."/>
            <person name="Grose J.H."/>
        </authorList>
    </citation>
    <scope>NUCLEOTIDE SEQUENCE [LARGE SCALE GENOMIC DNA]</scope>
</reference>
<dbReference type="InterPro" id="IPR014819">
    <property type="entry name" value="PriCT_2"/>
</dbReference>
<protein>
    <submittedName>
        <fullName evidence="2">Putative DNA primase/polymerase</fullName>
    </submittedName>
</protein>
<accession>A0A7T3NA44</accession>
<dbReference type="Pfam" id="PF08707">
    <property type="entry name" value="PriCT_2"/>
    <property type="match status" value="1"/>
</dbReference>
<dbReference type="InterPro" id="IPR015330">
    <property type="entry name" value="DNA_primase/pol_bifunc_N"/>
</dbReference>
<keyword evidence="3" id="KW-1185">Reference proteome</keyword>
<evidence type="ECO:0000259" key="1">
    <source>
        <dbReference type="SMART" id="SM00943"/>
    </source>
</evidence>
<dbReference type="Pfam" id="PF09250">
    <property type="entry name" value="Prim-Pol"/>
    <property type="match status" value="1"/>
</dbReference>
<proteinExistence type="predicted"/>
<name>A0A7T3NA44_9CAUD</name>
<dbReference type="GO" id="GO:0016817">
    <property type="term" value="F:hydrolase activity, acting on acid anhydrides"/>
    <property type="evidence" value="ECO:0007669"/>
    <property type="project" value="InterPro"/>
</dbReference>
<evidence type="ECO:0000313" key="3">
    <source>
        <dbReference type="Proteomes" id="UP000595656"/>
    </source>
</evidence>